<dbReference type="EMBL" id="BKCP01008070">
    <property type="protein sequence ID" value="GER47800.1"/>
    <property type="molecule type" value="Genomic_DNA"/>
</dbReference>
<keyword evidence="2" id="KW-0675">Receptor</keyword>
<feature type="compositionally biased region" description="Basic residues" evidence="1">
    <location>
        <begin position="1"/>
        <end position="30"/>
    </location>
</feature>
<sequence length="193" mass="21960">MGPRKKAKGRVWSRKMGKERKKALLARSGKRAGTETSNGSSDRFCRRSFSFVVRSMSDRLPVFLTKSEDSLSRLYTLIGLAHKRKRPMAKGQREASHRDNSHMKERMLRLLLLYAVPASSAKARKEVARAKYSPPNSLPERDGFRHSKSNDSLDSRGTGRKREAHLKVESSREANTYPAIRARDSVYKKLAEL</sequence>
<organism evidence="2 3">
    <name type="scientific">Striga asiatica</name>
    <name type="common">Asiatic witchweed</name>
    <name type="synonym">Buchnera asiatica</name>
    <dbReference type="NCBI Taxonomy" id="4170"/>
    <lineage>
        <taxon>Eukaryota</taxon>
        <taxon>Viridiplantae</taxon>
        <taxon>Streptophyta</taxon>
        <taxon>Embryophyta</taxon>
        <taxon>Tracheophyta</taxon>
        <taxon>Spermatophyta</taxon>
        <taxon>Magnoliopsida</taxon>
        <taxon>eudicotyledons</taxon>
        <taxon>Gunneridae</taxon>
        <taxon>Pentapetalae</taxon>
        <taxon>asterids</taxon>
        <taxon>lamiids</taxon>
        <taxon>Lamiales</taxon>
        <taxon>Orobanchaceae</taxon>
        <taxon>Buchnereae</taxon>
        <taxon>Striga</taxon>
    </lineage>
</organism>
<name>A0A5A7QRG6_STRAF</name>
<feature type="compositionally biased region" description="Basic and acidic residues" evidence="1">
    <location>
        <begin position="139"/>
        <end position="154"/>
    </location>
</feature>
<gene>
    <name evidence="2" type="ORF">STAS_24938</name>
</gene>
<evidence type="ECO:0000313" key="3">
    <source>
        <dbReference type="Proteomes" id="UP000325081"/>
    </source>
</evidence>
<evidence type="ECO:0000313" key="2">
    <source>
        <dbReference type="EMBL" id="GER47800.1"/>
    </source>
</evidence>
<dbReference type="Proteomes" id="UP000325081">
    <property type="component" value="Unassembled WGS sequence"/>
</dbReference>
<dbReference type="AlphaFoldDB" id="A0A5A7QRG6"/>
<feature type="region of interest" description="Disordered" evidence="1">
    <location>
        <begin position="125"/>
        <end position="180"/>
    </location>
</feature>
<proteinExistence type="predicted"/>
<feature type="region of interest" description="Disordered" evidence="1">
    <location>
        <begin position="1"/>
        <end position="42"/>
    </location>
</feature>
<comment type="caution">
    <text evidence="2">The sequence shown here is derived from an EMBL/GenBank/DDBJ whole genome shotgun (WGS) entry which is preliminary data.</text>
</comment>
<accession>A0A5A7QRG6</accession>
<reference evidence="3" key="1">
    <citation type="journal article" date="2019" name="Curr. Biol.">
        <title>Genome Sequence of Striga asiatica Provides Insight into the Evolution of Plant Parasitism.</title>
        <authorList>
            <person name="Yoshida S."/>
            <person name="Kim S."/>
            <person name="Wafula E.K."/>
            <person name="Tanskanen J."/>
            <person name="Kim Y.M."/>
            <person name="Honaas L."/>
            <person name="Yang Z."/>
            <person name="Spallek T."/>
            <person name="Conn C.E."/>
            <person name="Ichihashi Y."/>
            <person name="Cheong K."/>
            <person name="Cui S."/>
            <person name="Der J.P."/>
            <person name="Gundlach H."/>
            <person name="Jiao Y."/>
            <person name="Hori C."/>
            <person name="Ishida J.K."/>
            <person name="Kasahara H."/>
            <person name="Kiba T."/>
            <person name="Kim M.S."/>
            <person name="Koo N."/>
            <person name="Laohavisit A."/>
            <person name="Lee Y.H."/>
            <person name="Lumba S."/>
            <person name="McCourt P."/>
            <person name="Mortimer J.C."/>
            <person name="Mutuku J.M."/>
            <person name="Nomura T."/>
            <person name="Sasaki-Sekimoto Y."/>
            <person name="Seto Y."/>
            <person name="Wang Y."/>
            <person name="Wakatake T."/>
            <person name="Sakakibara H."/>
            <person name="Demura T."/>
            <person name="Yamaguchi S."/>
            <person name="Yoneyama K."/>
            <person name="Manabe R.I."/>
            <person name="Nelson D.C."/>
            <person name="Schulman A.H."/>
            <person name="Timko M.P."/>
            <person name="dePamphilis C.W."/>
            <person name="Choi D."/>
            <person name="Shirasu K."/>
        </authorList>
    </citation>
    <scope>NUCLEOTIDE SEQUENCE [LARGE SCALE GENOMIC DNA]</scope>
    <source>
        <strain evidence="3">cv. UVA1</strain>
    </source>
</reference>
<keyword evidence="3" id="KW-1185">Reference proteome</keyword>
<evidence type="ECO:0000256" key="1">
    <source>
        <dbReference type="SAM" id="MobiDB-lite"/>
    </source>
</evidence>
<protein>
    <submittedName>
        <fullName evidence="2">Taste receptor type 2 member 14</fullName>
    </submittedName>
</protein>